<evidence type="ECO:0000313" key="1">
    <source>
        <dbReference type="EMBL" id="KKK51450.1"/>
    </source>
</evidence>
<reference evidence="1" key="1">
    <citation type="journal article" date="2015" name="Nature">
        <title>Complex archaea that bridge the gap between prokaryotes and eukaryotes.</title>
        <authorList>
            <person name="Spang A."/>
            <person name="Saw J.H."/>
            <person name="Jorgensen S.L."/>
            <person name="Zaremba-Niedzwiedzka K."/>
            <person name="Martijn J."/>
            <person name="Lind A.E."/>
            <person name="van Eijk R."/>
            <person name="Schleper C."/>
            <person name="Guy L."/>
            <person name="Ettema T.J."/>
        </authorList>
    </citation>
    <scope>NUCLEOTIDE SEQUENCE</scope>
</reference>
<comment type="caution">
    <text evidence="1">The sequence shown here is derived from an EMBL/GenBank/DDBJ whole genome shotgun (WGS) entry which is preliminary data.</text>
</comment>
<sequence length="135" mass="14851">VINVNNSNILITHGTGIKEGQSAMQQVFGKYAAKGILLDYAIFGHIHFTNITDIYSRSGSLIGNNVYSDRVLNLITKASQVVHIVEVDGTINSLKVGLQYASDYEGYDIQDDLEAYNSKLADNTKQRTTIVKVVI</sequence>
<organism evidence="1">
    <name type="scientific">marine sediment metagenome</name>
    <dbReference type="NCBI Taxonomy" id="412755"/>
    <lineage>
        <taxon>unclassified sequences</taxon>
        <taxon>metagenomes</taxon>
        <taxon>ecological metagenomes</taxon>
    </lineage>
</organism>
<dbReference type="AlphaFoldDB" id="A0A0F8WT12"/>
<evidence type="ECO:0008006" key="2">
    <source>
        <dbReference type="Google" id="ProtNLM"/>
    </source>
</evidence>
<accession>A0A0F8WT12</accession>
<name>A0A0F8WT12_9ZZZZ</name>
<gene>
    <name evidence="1" type="ORF">LCGC14_3114790</name>
</gene>
<proteinExistence type="predicted"/>
<feature type="non-terminal residue" evidence="1">
    <location>
        <position position="1"/>
    </location>
</feature>
<dbReference type="EMBL" id="LAZR01067501">
    <property type="protein sequence ID" value="KKK51450.1"/>
    <property type="molecule type" value="Genomic_DNA"/>
</dbReference>
<protein>
    <recommendedName>
        <fullName evidence="2">Calcineurin-like phosphoesterase domain-containing protein</fullName>
    </recommendedName>
</protein>